<sequence length="225" mass="26237">MEERDRLPAIWRGIPLLAHLQRKHHIQVRQPRFAAAFARQSNVRRRSHALPDVLRHRPESLNPISSSTAWMVMCRIITGQARARLVHINAVHSQFLHGLLRETRVSIAPERRAHAHGGARLPGKGVVNLRMNSVISPFYRPAFRVLIGPTFSCDPPEPLIHVNQRSNIMRMRVRHRADERSCSLAWRQILWKSRVIRTAMPPMPKHTHWQIEPRLQRKRRVEHLG</sequence>
<proteinExistence type="predicted"/>
<comment type="caution">
    <text evidence="1">The sequence shown here is derived from an EMBL/GenBank/DDBJ whole genome shotgun (WGS) entry which is preliminary data.</text>
</comment>
<organism evidence="1">
    <name type="scientific">bioreactor metagenome</name>
    <dbReference type="NCBI Taxonomy" id="1076179"/>
    <lineage>
        <taxon>unclassified sequences</taxon>
        <taxon>metagenomes</taxon>
        <taxon>ecological metagenomes</taxon>
    </lineage>
</organism>
<reference evidence="1" key="1">
    <citation type="submission" date="2019-08" db="EMBL/GenBank/DDBJ databases">
        <authorList>
            <person name="Kucharzyk K."/>
            <person name="Murdoch R.W."/>
            <person name="Higgins S."/>
            <person name="Loffler F."/>
        </authorList>
    </citation>
    <scope>NUCLEOTIDE SEQUENCE</scope>
</reference>
<evidence type="ECO:0000313" key="1">
    <source>
        <dbReference type="EMBL" id="MPN18987.1"/>
    </source>
</evidence>
<name>A0A645FWV4_9ZZZZ</name>
<accession>A0A645FWV4</accession>
<dbReference type="AlphaFoldDB" id="A0A645FWV4"/>
<gene>
    <name evidence="1" type="ORF">SDC9_166353</name>
</gene>
<dbReference type="EMBL" id="VSSQ01066451">
    <property type="protein sequence ID" value="MPN18987.1"/>
    <property type="molecule type" value="Genomic_DNA"/>
</dbReference>
<protein>
    <submittedName>
        <fullName evidence="1">Uncharacterized protein</fullName>
    </submittedName>
</protein>